<dbReference type="EMBL" id="CAJOBC010001195">
    <property type="protein sequence ID" value="CAF3662592.1"/>
    <property type="molecule type" value="Genomic_DNA"/>
</dbReference>
<keyword evidence="6" id="KW-1185">Reference proteome</keyword>
<dbReference type="Proteomes" id="UP000681722">
    <property type="component" value="Unassembled WGS sequence"/>
</dbReference>
<reference evidence="3" key="1">
    <citation type="submission" date="2021-02" db="EMBL/GenBank/DDBJ databases">
        <authorList>
            <person name="Nowell W R."/>
        </authorList>
    </citation>
    <scope>NUCLEOTIDE SEQUENCE</scope>
</reference>
<dbReference type="OrthoDB" id="8300333at2759"/>
<evidence type="ECO:0000313" key="6">
    <source>
        <dbReference type="Proteomes" id="UP000663829"/>
    </source>
</evidence>
<gene>
    <name evidence="3" type="ORF">GPM918_LOCUS7338</name>
    <name evidence="2" type="ORF">OVA965_LOCUS1768</name>
    <name evidence="5" type="ORF">SRO942_LOCUS7338</name>
    <name evidence="4" type="ORF">TMI583_LOCUS1768</name>
</gene>
<dbReference type="InterPro" id="IPR050570">
    <property type="entry name" value="Cell_wall_metabolism_enzyme"/>
</dbReference>
<organism evidence="3 6">
    <name type="scientific">Didymodactylos carnosus</name>
    <dbReference type="NCBI Taxonomy" id="1234261"/>
    <lineage>
        <taxon>Eukaryota</taxon>
        <taxon>Metazoa</taxon>
        <taxon>Spiralia</taxon>
        <taxon>Gnathifera</taxon>
        <taxon>Rotifera</taxon>
        <taxon>Eurotatoria</taxon>
        <taxon>Bdelloidea</taxon>
        <taxon>Philodinida</taxon>
        <taxon>Philodinidae</taxon>
        <taxon>Didymodactylos</taxon>
    </lineage>
</organism>
<evidence type="ECO:0000313" key="5">
    <source>
        <dbReference type="EMBL" id="CAF3662592.1"/>
    </source>
</evidence>
<dbReference type="CDD" id="cd12797">
    <property type="entry name" value="M23_peptidase"/>
    <property type="match status" value="1"/>
</dbReference>
<dbReference type="Proteomes" id="UP000682733">
    <property type="component" value="Unassembled WGS sequence"/>
</dbReference>
<dbReference type="Pfam" id="PF01551">
    <property type="entry name" value="Peptidase_M23"/>
    <property type="match status" value="1"/>
</dbReference>
<dbReference type="InterPro" id="IPR011055">
    <property type="entry name" value="Dup_hybrid_motif"/>
</dbReference>
<dbReference type="SUPFAM" id="SSF51261">
    <property type="entry name" value="Duplicated hybrid motif"/>
    <property type="match status" value="1"/>
</dbReference>
<comment type="caution">
    <text evidence="3">The sequence shown here is derived from an EMBL/GenBank/DDBJ whole genome shotgun (WGS) entry which is preliminary data.</text>
</comment>
<proteinExistence type="predicted"/>
<evidence type="ECO:0000313" key="3">
    <source>
        <dbReference type="EMBL" id="CAF0875683.1"/>
    </source>
</evidence>
<accession>A0A813Y1Z6</accession>
<dbReference type="InterPro" id="IPR016047">
    <property type="entry name" value="M23ase_b-sheet_dom"/>
</dbReference>
<evidence type="ECO:0000313" key="4">
    <source>
        <dbReference type="EMBL" id="CAF3524860.1"/>
    </source>
</evidence>
<feature type="domain" description="M23ase beta-sheet core" evidence="1">
    <location>
        <begin position="192"/>
        <end position="283"/>
    </location>
</feature>
<dbReference type="EMBL" id="CAJNOQ010001195">
    <property type="protein sequence ID" value="CAF0875683.1"/>
    <property type="molecule type" value="Genomic_DNA"/>
</dbReference>
<dbReference type="GO" id="GO:0004222">
    <property type="term" value="F:metalloendopeptidase activity"/>
    <property type="evidence" value="ECO:0007669"/>
    <property type="project" value="TreeGrafter"/>
</dbReference>
<dbReference type="PANTHER" id="PTHR21666:SF270">
    <property type="entry name" value="MUREIN HYDROLASE ACTIVATOR ENVC"/>
    <property type="match status" value="1"/>
</dbReference>
<evidence type="ECO:0000313" key="2">
    <source>
        <dbReference type="EMBL" id="CAF0746715.1"/>
    </source>
</evidence>
<dbReference type="EMBL" id="CAJOBA010000346">
    <property type="protein sequence ID" value="CAF3524860.1"/>
    <property type="molecule type" value="Genomic_DNA"/>
</dbReference>
<name>A0A813Y1Z6_9BILA</name>
<protein>
    <recommendedName>
        <fullName evidence="1">M23ase beta-sheet core domain-containing protein</fullName>
    </recommendedName>
</protein>
<dbReference type="Gene3D" id="2.70.70.10">
    <property type="entry name" value="Glucose Permease (Domain IIA)"/>
    <property type="match status" value="1"/>
</dbReference>
<dbReference type="EMBL" id="CAJNOK010000346">
    <property type="protein sequence ID" value="CAF0746715.1"/>
    <property type="molecule type" value="Genomic_DNA"/>
</dbReference>
<dbReference type="AlphaFoldDB" id="A0A813Y1Z6"/>
<dbReference type="Proteomes" id="UP000677228">
    <property type="component" value="Unassembled WGS sequence"/>
</dbReference>
<dbReference type="Proteomes" id="UP000663829">
    <property type="component" value="Unassembled WGS sequence"/>
</dbReference>
<sequence length="313" mass="35777">MSFTSPRYVKVTSTDPVPNYLIHPDRLANELIQCNYEQIYSQTSQSFKDEVPWNKFLNVVQSFNDSVQQYHAVAELKHNDTLRKVWRDELNTRGVMAVFAEKHMKYPDYTILAMQVRRLQLYPATDQIRTQTIFSPPIEQDWQVIWGGTNALINHHYDYDNQRYAYDLIITHNGSSFEGDPQQNESYYAYCKPVVAPANGIVVKVVSDIKDNKVVGKMNEKHPAGNYVVIRHADKEYSMLGHFRKSSITVKVDDQVQRGQKLGACGNSGNSSEPHIHFQVMDEADWSRSTSLPVRFASDISPVQGEVMPGSLL</sequence>
<evidence type="ECO:0000259" key="1">
    <source>
        <dbReference type="Pfam" id="PF01551"/>
    </source>
</evidence>
<dbReference type="PANTHER" id="PTHR21666">
    <property type="entry name" value="PEPTIDASE-RELATED"/>
    <property type="match status" value="1"/>
</dbReference>